<dbReference type="PROSITE" id="PS50102">
    <property type="entry name" value="RRM"/>
    <property type="match status" value="1"/>
</dbReference>
<feature type="domain" description="RRM" evidence="4">
    <location>
        <begin position="7"/>
        <end position="84"/>
    </location>
</feature>
<dbReference type="STRING" id="210143.A0A1R3IEB2"/>
<feature type="compositionally biased region" description="Polar residues" evidence="3">
    <location>
        <begin position="220"/>
        <end position="234"/>
    </location>
</feature>
<evidence type="ECO:0000256" key="2">
    <source>
        <dbReference type="PROSITE-ProRule" id="PRU00176"/>
    </source>
</evidence>
<dbReference type="GO" id="GO:0005739">
    <property type="term" value="C:mitochondrion"/>
    <property type="evidence" value="ECO:0007669"/>
    <property type="project" value="TreeGrafter"/>
</dbReference>
<keyword evidence="1 2" id="KW-0694">RNA-binding</keyword>
<dbReference type="AlphaFoldDB" id="A0A1R3IEB2"/>
<keyword evidence="6" id="KW-1185">Reference proteome</keyword>
<evidence type="ECO:0000256" key="1">
    <source>
        <dbReference type="ARBA" id="ARBA00022884"/>
    </source>
</evidence>
<accession>A0A1R3IEB2</accession>
<dbReference type="SMART" id="SM00360">
    <property type="entry name" value="RRM"/>
    <property type="match status" value="1"/>
</dbReference>
<dbReference type="GO" id="GO:0005634">
    <property type="term" value="C:nucleus"/>
    <property type="evidence" value="ECO:0007669"/>
    <property type="project" value="TreeGrafter"/>
</dbReference>
<dbReference type="Gramene" id="OMO80900">
    <property type="protein sequence ID" value="OMO80900"/>
    <property type="gene ID" value="CCACVL1_12705"/>
</dbReference>
<dbReference type="InterPro" id="IPR000504">
    <property type="entry name" value="RRM_dom"/>
</dbReference>
<dbReference type="OMA" id="NERAYEH"/>
<dbReference type="InterPro" id="IPR035979">
    <property type="entry name" value="RBD_domain_sf"/>
</dbReference>
<dbReference type="PANTHER" id="PTHR48024">
    <property type="entry name" value="GEO13361P1-RELATED"/>
    <property type="match status" value="1"/>
</dbReference>
<sequence>MTIDDGSSVYVGGLPYDATESNIRRIFSSYGDVIAVKIVNDQTTRGKCYGFVTFRNPRSVYDAIDDMDGRKIGGRVVRVNEVNTRAGRSSFTRDRPRLSGWDRRQDRDRDHDHDRGRERERYWDPYSDRSAEHDRLRDHDAGTERGYKHLGHDRAEDYSLDRVYDRDMEDNLQGESRDQTQDWERGHEQNLDQIREIDGTNGYHGSVDMDNEQHFRRWNGSINNDQHSRGPSSDSSDDYRSMKLELELSIKNQEGLNNSIPLKERSLKEEEQRVLNLQKKSKTLEDALIAAKKLSSKRKMQLTKSLVDSPMSEIEDDVTVHQMIKE</sequence>
<evidence type="ECO:0000313" key="6">
    <source>
        <dbReference type="Proteomes" id="UP000188268"/>
    </source>
</evidence>
<evidence type="ECO:0000259" key="4">
    <source>
        <dbReference type="PROSITE" id="PS50102"/>
    </source>
</evidence>
<feature type="region of interest" description="Disordered" evidence="3">
    <location>
        <begin position="87"/>
        <end position="116"/>
    </location>
</feature>
<dbReference type="CDD" id="cd00590">
    <property type="entry name" value="RRM_SF"/>
    <property type="match status" value="1"/>
</dbReference>
<dbReference type="PANTHER" id="PTHR48024:SF56">
    <property type="entry name" value="HETEROGENEOUS NUCLEAR RIBONUCLEOPROTEIN A0"/>
    <property type="match status" value="1"/>
</dbReference>
<dbReference type="SUPFAM" id="SSF54928">
    <property type="entry name" value="RNA-binding domain, RBD"/>
    <property type="match status" value="1"/>
</dbReference>
<evidence type="ECO:0000313" key="5">
    <source>
        <dbReference type="EMBL" id="OMO80900.1"/>
    </source>
</evidence>
<gene>
    <name evidence="5" type="ORF">CCACVL1_12705</name>
</gene>
<dbReference type="GO" id="GO:0003723">
    <property type="term" value="F:RNA binding"/>
    <property type="evidence" value="ECO:0007669"/>
    <property type="project" value="UniProtKB-UniRule"/>
</dbReference>
<feature type="compositionally biased region" description="Basic and acidic residues" evidence="3">
    <location>
        <begin position="91"/>
        <end position="116"/>
    </location>
</feature>
<proteinExistence type="predicted"/>
<dbReference type="Proteomes" id="UP000188268">
    <property type="component" value="Unassembled WGS sequence"/>
</dbReference>
<dbReference type="Pfam" id="PF00076">
    <property type="entry name" value="RRM_1"/>
    <property type="match status" value="1"/>
</dbReference>
<reference evidence="5 6" key="1">
    <citation type="submission" date="2013-09" db="EMBL/GenBank/DDBJ databases">
        <title>Corchorus capsularis genome sequencing.</title>
        <authorList>
            <person name="Alam M."/>
            <person name="Haque M.S."/>
            <person name="Islam M.S."/>
            <person name="Emdad E.M."/>
            <person name="Islam M.M."/>
            <person name="Ahmed B."/>
            <person name="Halim A."/>
            <person name="Hossen Q.M.M."/>
            <person name="Hossain M.Z."/>
            <person name="Ahmed R."/>
            <person name="Khan M.M."/>
            <person name="Islam R."/>
            <person name="Rashid M.M."/>
            <person name="Khan S.A."/>
            <person name="Rahman M.S."/>
            <person name="Alam M."/>
        </authorList>
    </citation>
    <scope>NUCLEOTIDE SEQUENCE [LARGE SCALE GENOMIC DNA]</scope>
    <source>
        <strain evidence="6">cv. CVL-1</strain>
        <tissue evidence="5">Whole seedling</tissue>
    </source>
</reference>
<protein>
    <recommendedName>
        <fullName evidence="4">RRM domain-containing protein</fullName>
    </recommendedName>
</protein>
<dbReference type="InterPro" id="IPR012677">
    <property type="entry name" value="Nucleotide-bd_a/b_plait_sf"/>
</dbReference>
<dbReference type="EMBL" id="AWWV01010239">
    <property type="protein sequence ID" value="OMO80900.1"/>
    <property type="molecule type" value="Genomic_DNA"/>
</dbReference>
<dbReference type="InterPro" id="IPR050886">
    <property type="entry name" value="RNA-binding_reg"/>
</dbReference>
<feature type="region of interest" description="Disordered" evidence="3">
    <location>
        <begin position="130"/>
        <end position="152"/>
    </location>
</feature>
<comment type="caution">
    <text evidence="5">The sequence shown here is derived from an EMBL/GenBank/DDBJ whole genome shotgun (WGS) entry which is preliminary data.</text>
</comment>
<dbReference type="Gene3D" id="3.30.70.330">
    <property type="match status" value="1"/>
</dbReference>
<feature type="region of interest" description="Disordered" evidence="3">
    <location>
        <begin position="219"/>
        <end position="239"/>
    </location>
</feature>
<organism evidence="5 6">
    <name type="scientific">Corchorus capsularis</name>
    <name type="common">Jute</name>
    <dbReference type="NCBI Taxonomy" id="210143"/>
    <lineage>
        <taxon>Eukaryota</taxon>
        <taxon>Viridiplantae</taxon>
        <taxon>Streptophyta</taxon>
        <taxon>Embryophyta</taxon>
        <taxon>Tracheophyta</taxon>
        <taxon>Spermatophyta</taxon>
        <taxon>Magnoliopsida</taxon>
        <taxon>eudicotyledons</taxon>
        <taxon>Gunneridae</taxon>
        <taxon>Pentapetalae</taxon>
        <taxon>rosids</taxon>
        <taxon>malvids</taxon>
        <taxon>Malvales</taxon>
        <taxon>Malvaceae</taxon>
        <taxon>Grewioideae</taxon>
        <taxon>Apeibeae</taxon>
        <taxon>Corchorus</taxon>
    </lineage>
</organism>
<dbReference type="OrthoDB" id="272703at2759"/>
<evidence type="ECO:0000256" key="3">
    <source>
        <dbReference type="SAM" id="MobiDB-lite"/>
    </source>
</evidence>
<name>A0A1R3IEB2_COCAP</name>